<evidence type="ECO:0000256" key="2">
    <source>
        <dbReference type="ARBA" id="ARBA00022741"/>
    </source>
</evidence>
<dbReference type="AlphaFoldDB" id="I0WJK1"/>
<dbReference type="PANTHER" id="PTHR42781:SF4">
    <property type="entry name" value="SPERMIDINE_PUTRESCINE IMPORT ATP-BINDING PROTEIN POTA"/>
    <property type="match status" value="1"/>
</dbReference>
<dbReference type="InterPro" id="IPR017871">
    <property type="entry name" value="ABC_transporter-like_CS"/>
</dbReference>
<dbReference type="EMBL" id="AJJU01000002">
    <property type="protein sequence ID" value="EID76567.1"/>
    <property type="molecule type" value="Genomic_DNA"/>
</dbReference>
<evidence type="ECO:0000256" key="1">
    <source>
        <dbReference type="ARBA" id="ARBA00022448"/>
    </source>
</evidence>
<dbReference type="InterPro" id="IPR027417">
    <property type="entry name" value="P-loop_NTPase"/>
</dbReference>
<evidence type="ECO:0000313" key="5">
    <source>
        <dbReference type="EMBL" id="EID76567.1"/>
    </source>
</evidence>
<comment type="caution">
    <text evidence="5">The sequence shown here is derived from an EMBL/GenBank/DDBJ whole genome shotgun (WGS) entry which is preliminary data.</text>
</comment>
<keyword evidence="3" id="KW-0067">ATP-binding</keyword>
<evidence type="ECO:0000259" key="4">
    <source>
        <dbReference type="PROSITE" id="PS50893"/>
    </source>
</evidence>
<dbReference type="Gene3D" id="3.40.50.300">
    <property type="entry name" value="P-loop containing nucleotide triphosphate hydrolases"/>
    <property type="match status" value="1"/>
</dbReference>
<dbReference type="PANTHER" id="PTHR42781">
    <property type="entry name" value="SPERMIDINE/PUTRESCINE IMPORT ATP-BINDING PROTEIN POTA"/>
    <property type="match status" value="1"/>
</dbReference>
<dbReference type="SMART" id="SM00382">
    <property type="entry name" value="AAA"/>
    <property type="match status" value="1"/>
</dbReference>
<keyword evidence="6" id="KW-1185">Reference proteome</keyword>
<dbReference type="SUPFAM" id="SSF52540">
    <property type="entry name" value="P-loop containing nucleoside triphosphate hydrolases"/>
    <property type="match status" value="1"/>
</dbReference>
<dbReference type="PROSITE" id="PS50893">
    <property type="entry name" value="ABC_TRANSPORTER_2"/>
    <property type="match status" value="1"/>
</dbReference>
<reference evidence="5 6" key="1">
    <citation type="journal article" date="2012" name="J. Bacteriol.">
        <title>Genome Sequence of the Halotolerant Bacterium Imtechella halotolerans K1T.</title>
        <authorList>
            <person name="Kumar S."/>
            <person name="Vikram S."/>
            <person name="Subramanian S."/>
            <person name="Raghava G.P."/>
            <person name="Pinnaka A.K."/>
        </authorList>
    </citation>
    <scope>NUCLEOTIDE SEQUENCE [LARGE SCALE GENOMIC DNA]</scope>
    <source>
        <strain evidence="5 6">K1</strain>
    </source>
</reference>
<dbReference type="RefSeq" id="WP_008236514.1">
    <property type="nucleotide sequence ID" value="NZ_AJJU01000002.1"/>
</dbReference>
<keyword evidence="2" id="KW-0547">Nucleotide-binding</keyword>
<dbReference type="STRING" id="946077.W5A_01050"/>
<gene>
    <name evidence="5" type="ORF">W5A_01050</name>
</gene>
<dbReference type="InterPro" id="IPR050093">
    <property type="entry name" value="ABC_SmlMolc_Importer"/>
</dbReference>
<dbReference type="Proteomes" id="UP000005938">
    <property type="component" value="Unassembled WGS sequence"/>
</dbReference>
<dbReference type="InterPro" id="IPR003439">
    <property type="entry name" value="ABC_transporter-like_ATP-bd"/>
</dbReference>
<keyword evidence="1" id="KW-0813">Transport</keyword>
<feature type="domain" description="ABC transporter" evidence="4">
    <location>
        <begin position="2"/>
        <end position="234"/>
    </location>
</feature>
<dbReference type="OrthoDB" id="9802264at2"/>
<dbReference type="GO" id="GO:0005524">
    <property type="term" value="F:ATP binding"/>
    <property type="evidence" value="ECO:0007669"/>
    <property type="project" value="UniProtKB-KW"/>
</dbReference>
<evidence type="ECO:0000256" key="3">
    <source>
        <dbReference type="ARBA" id="ARBA00022840"/>
    </source>
</evidence>
<dbReference type="PROSITE" id="PS00211">
    <property type="entry name" value="ABC_TRANSPORTER_1"/>
    <property type="match status" value="1"/>
</dbReference>
<dbReference type="GO" id="GO:0016887">
    <property type="term" value="F:ATP hydrolysis activity"/>
    <property type="evidence" value="ECO:0007669"/>
    <property type="project" value="InterPro"/>
</dbReference>
<accession>I0WJK1</accession>
<organism evidence="5 6">
    <name type="scientific">Imtechella halotolerans K1</name>
    <dbReference type="NCBI Taxonomy" id="946077"/>
    <lineage>
        <taxon>Bacteria</taxon>
        <taxon>Pseudomonadati</taxon>
        <taxon>Bacteroidota</taxon>
        <taxon>Flavobacteriia</taxon>
        <taxon>Flavobacteriales</taxon>
        <taxon>Flavobacteriaceae</taxon>
        <taxon>Imtechella</taxon>
    </lineage>
</organism>
<evidence type="ECO:0000313" key="6">
    <source>
        <dbReference type="Proteomes" id="UP000005938"/>
    </source>
</evidence>
<dbReference type="Pfam" id="PF00005">
    <property type="entry name" value="ABC_tran"/>
    <property type="match status" value="1"/>
</dbReference>
<protein>
    <submittedName>
        <fullName evidence="5">ABC transporter-like protein</fullName>
    </submittedName>
</protein>
<proteinExistence type="predicted"/>
<dbReference type="InterPro" id="IPR003593">
    <property type="entry name" value="AAA+_ATPase"/>
</dbReference>
<sequence>MLSIQNISFSYNNTPVLNQLSLDIIPGEHLSIIGASGCGKSTLLKLIYGLLTPSDGNLYWNEKKLLGPDFNIVPGEDDMKYLAQDFGLMPFITASENIGKYLSNFYPIKKKKRIFELLEMVGMAEYANVKAQFLSGGQQQRIALAQVLAQEPKVLLLDEPFSHIDNFQKNTLRRDLFHHLKSSKITCLVATHDATDALSFADNVLVLKDGKKIAYNTPKELYLNPGSTYTASLFGDVNTIDAQLFFPDRKGFLWIYPHQLKVKEDSKLRVKVLDNYFSGNGYLIKGISKGKILFFLHHTSIPSGSETGLCLNR</sequence>
<dbReference type="eggNOG" id="COG3842">
    <property type="taxonomic scope" value="Bacteria"/>
</dbReference>
<name>I0WJK1_9FLAO</name>